<evidence type="ECO:0000313" key="4">
    <source>
        <dbReference type="EMBL" id="MFL0248979.1"/>
    </source>
</evidence>
<dbReference type="SUPFAM" id="SSF58104">
    <property type="entry name" value="Methyl-accepting chemotaxis protein (MCP) signaling domain"/>
    <property type="match status" value="1"/>
</dbReference>
<comment type="caution">
    <text evidence="4">The sequence shown here is derived from an EMBL/GenBank/DDBJ whole genome shotgun (WGS) entry which is preliminary data.</text>
</comment>
<keyword evidence="5" id="KW-1185">Reference proteome</keyword>
<evidence type="ECO:0000256" key="2">
    <source>
        <dbReference type="PROSITE-ProRule" id="PRU00284"/>
    </source>
</evidence>
<name>A0ABW8T907_9CLOT</name>
<protein>
    <submittedName>
        <fullName evidence="4">Methyl-accepting chemotaxis protein</fullName>
    </submittedName>
</protein>
<accession>A0ABW8T907</accession>
<evidence type="ECO:0000259" key="3">
    <source>
        <dbReference type="PROSITE" id="PS50111"/>
    </source>
</evidence>
<evidence type="ECO:0000313" key="5">
    <source>
        <dbReference type="Proteomes" id="UP001623592"/>
    </source>
</evidence>
<dbReference type="EMBL" id="JBJIAA010000001">
    <property type="protein sequence ID" value="MFL0248979.1"/>
    <property type="molecule type" value="Genomic_DNA"/>
</dbReference>
<keyword evidence="1 2" id="KW-0807">Transducer</keyword>
<dbReference type="PROSITE" id="PS50111">
    <property type="entry name" value="CHEMOTAXIS_TRANSDUC_2"/>
    <property type="match status" value="1"/>
</dbReference>
<feature type="domain" description="Methyl-accepting transducer" evidence="3">
    <location>
        <begin position="116"/>
        <end position="277"/>
    </location>
</feature>
<dbReference type="PANTHER" id="PTHR32089">
    <property type="entry name" value="METHYL-ACCEPTING CHEMOTAXIS PROTEIN MCPB"/>
    <property type="match status" value="1"/>
</dbReference>
<proteinExistence type="predicted"/>
<reference evidence="4 5" key="1">
    <citation type="submission" date="2024-11" db="EMBL/GenBank/DDBJ databases">
        <authorList>
            <person name="Heng Y.C."/>
            <person name="Lim A.C.H."/>
            <person name="Lee J.K.Y."/>
            <person name="Kittelmann S."/>
        </authorList>
    </citation>
    <scope>NUCLEOTIDE SEQUENCE [LARGE SCALE GENOMIC DNA]</scope>
    <source>
        <strain evidence="4 5">WILCCON 0114</strain>
    </source>
</reference>
<gene>
    <name evidence="4" type="ORF">ACJDT4_00975</name>
</gene>
<dbReference type="Gene3D" id="1.10.287.950">
    <property type="entry name" value="Methyl-accepting chemotaxis protein"/>
    <property type="match status" value="1"/>
</dbReference>
<dbReference type="Pfam" id="PF00015">
    <property type="entry name" value="MCPsignal"/>
    <property type="match status" value="1"/>
</dbReference>
<dbReference type="PANTHER" id="PTHR32089:SF112">
    <property type="entry name" value="LYSOZYME-LIKE PROTEIN-RELATED"/>
    <property type="match status" value="1"/>
</dbReference>
<dbReference type="RefSeq" id="WP_406785655.1">
    <property type="nucleotide sequence ID" value="NZ_JBJIAA010000001.1"/>
</dbReference>
<evidence type="ECO:0000256" key="1">
    <source>
        <dbReference type="ARBA" id="ARBA00023224"/>
    </source>
</evidence>
<dbReference type="Proteomes" id="UP001623592">
    <property type="component" value="Unassembled WGS sequence"/>
</dbReference>
<organism evidence="4 5">
    <name type="scientific">Clostridium neuense</name>
    <dbReference type="NCBI Taxonomy" id="1728934"/>
    <lineage>
        <taxon>Bacteria</taxon>
        <taxon>Bacillati</taxon>
        <taxon>Bacillota</taxon>
        <taxon>Clostridia</taxon>
        <taxon>Eubacteriales</taxon>
        <taxon>Clostridiaceae</taxon>
        <taxon>Clostridium</taxon>
    </lineage>
</organism>
<dbReference type="InterPro" id="IPR004089">
    <property type="entry name" value="MCPsignal_dom"/>
</dbReference>
<dbReference type="SMART" id="SM00283">
    <property type="entry name" value="MA"/>
    <property type="match status" value="1"/>
</dbReference>
<sequence length="277" mass="30709">MINKISDNETVQSFYNMIPYFKYYIDSELIFTISNTERFLLVKDSENLKMAAKTGDKILKGCAADVCLKRKEQVSVMVPKEVFGVELKTIGIPIFENDEIAGTIVIGMSVEKKKKVSEMSSTLSSSLDQISKSLTDMSSGFQKLYETNSNIQKFVQKTKENSTKTDDVLKFIESIAKQTNLLGLNAAIESARAGEFGKGFGVVSNEIRKLSKSSSDSVKEISEILNDIQNSIGEISNKFADSNEIFDSQTAEIEEITATIQELNSTASILKEYASKM</sequence>